<dbReference type="PROSITE" id="PS50109">
    <property type="entry name" value="HIS_KIN"/>
    <property type="match status" value="1"/>
</dbReference>
<dbReference type="SUPFAM" id="SSF55874">
    <property type="entry name" value="ATPase domain of HSP90 chaperone/DNA topoisomerase II/histidine kinase"/>
    <property type="match status" value="1"/>
</dbReference>
<dbReference type="NCBIfam" id="TIGR00229">
    <property type="entry name" value="sensory_box"/>
    <property type="match status" value="6"/>
</dbReference>
<dbReference type="Gene3D" id="1.10.287.130">
    <property type="match status" value="1"/>
</dbReference>
<dbReference type="Pfam" id="PF08447">
    <property type="entry name" value="PAS_3"/>
    <property type="match status" value="3"/>
</dbReference>
<evidence type="ECO:0000256" key="3">
    <source>
        <dbReference type="ARBA" id="ARBA00022553"/>
    </source>
</evidence>
<dbReference type="InterPro" id="IPR013767">
    <property type="entry name" value="PAS_fold"/>
</dbReference>
<dbReference type="PROSITE" id="PS50112">
    <property type="entry name" value="PAS"/>
    <property type="match status" value="4"/>
</dbReference>
<evidence type="ECO:0000256" key="4">
    <source>
        <dbReference type="ARBA" id="ARBA00022679"/>
    </source>
</evidence>
<dbReference type="InterPro" id="IPR000700">
    <property type="entry name" value="PAS-assoc_C"/>
</dbReference>
<dbReference type="EC" id="2.7.13.3" evidence="2"/>
<keyword evidence="10" id="KW-1185">Reference proteome</keyword>
<dbReference type="PROSITE" id="PS50113">
    <property type="entry name" value="PAC"/>
    <property type="match status" value="3"/>
</dbReference>
<dbReference type="PRINTS" id="PR00344">
    <property type="entry name" value="BCTRLSENSOR"/>
</dbReference>
<dbReference type="Gene3D" id="3.30.565.10">
    <property type="entry name" value="Histidine kinase-like ATPase, C-terminal domain"/>
    <property type="match status" value="1"/>
</dbReference>
<dbReference type="InterPro" id="IPR003661">
    <property type="entry name" value="HisK_dim/P_dom"/>
</dbReference>
<dbReference type="SUPFAM" id="SSF47384">
    <property type="entry name" value="Homodimeric domain of signal transducing histidine kinase"/>
    <property type="match status" value="1"/>
</dbReference>
<feature type="domain" description="PAC" evidence="8">
    <location>
        <begin position="799"/>
        <end position="852"/>
    </location>
</feature>
<accession>A0A7W7Y4H1</accession>
<feature type="domain" description="Histidine kinase" evidence="6">
    <location>
        <begin position="1148"/>
        <end position="1365"/>
    </location>
</feature>
<dbReference type="CDD" id="cd00082">
    <property type="entry name" value="HisKA"/>
    <property type="match status" value="1"/>
</dbReference>
<dbReference type="InterPro" id="IPR035965">
    <property type="entry name" value="PAS-like_dom_sf"/>
</dbReference>
<dbReference type="EMBL" id="JACHID010000006">
    <property type="protein sequence ID" value="MBB5021925.1"/>
    <property type="molecule type" value="Genomic_DNA"/>
</dbReference>
<evidence type="ECO:0000256" key="1">
    <source>
        <dbReference type="ARBA" id="ARBA00000085"/>
    </source>
</evidence>
<dbReference type="Gene3D" id="3.40.190.10">
    <property type="entry name" value="Periplasmic binding protein-like II"/>
    <property type="match status" value="2"/>
</dbReference>
<organism evidence="9 10">
    <name type="scientific">Desulfurispira natronophila</name>
    <dbReference type="NCBI Taxonomy" id="682562"/>
    <lineage>
        <taxon>Bacteria</taxon>
        <taxon>Pseudomonadati</taxon>
        <taxon>Chrysiogenota</taxon>
        <taxon>Chrysiogenia</taxon>
        <taxon>Chrysiogenales</taxon>
        <taxon>Chrysiogenaceae</taxon>
        <taxon>Desulfurispira</taxon>
    </lineage>
</organism>
<evidence type="ECO:0000259" key="8">
    <source>
        <dbReference type="PROSITE" id="PS50113"/>
    </source>
</evidence>
<feature type="domain" description="PAS" evidence="7">
    <location>
        <begin position="611"/>
        <end position="669"/>
    </location>
</feature>
<dbReference type="Pfam" id="PF00989">
    <property type="entry name" value="PAS"/>
    <property type="match status" value="1"/>
</dbReference>
<feature type="domain" description="PAS" evidence="7">
    <location>
        <begin position="1000"/>
        <end position="1045"/>
    </location>
</feature>
<dbReference type="GO" id="GO:0000155">
    <property type="term" value="F:phosphorelay sensor kinase activity"/>
    <property type="evidence" value="ECO:0007669"/>
    <property type="project" value="InterPro"/>
</dbReference>
<evidence type="ECO:0000259" key="7">
    <source>
        <dbReference type="PROSITE" id="PS50112"/>
    </source>
</evidence>
<feature type="domain" description="PAC" evidence="8">
    <location>
        <begin position="410"/>
        <end position="461"/>
    </location>
</feature>
<dbReference type="SUPFAM" id="SSF55785">
    <property type="entry name" value="PYP-like sensor domain (PAS domain)"/>
    <property type="match status" value="6"/>
</dbReference>
<dbReference type="Proteomes" id="UP000528322">
    <property type="component" value="Unassembled WGS sequence"/>
</dbReference>
<dbReference type="InterPro" id="IPR013655">
    <property type="entry name" value="PAS_fold_3"/>
</dbReference>
<dbReference type="Pfam" id="PF08448">
    <property type="entry name" value="PAS_4"/>
    <property type="match status" value="1"/>
</dbReference>
<feature type="domain" description="PAC" evidence="8">
    <location>
        <begin position="539"/>
        <end position="592"/>
    </location>
</feature>
<feature type="domain" description="PAS" evidence="7">
    <location>
        <begin position="332"/>
        <end position="389"/>
    </location>
</feature>
<dbReference type="SUPFAM" id="SSF53850">
    <property type="entry name" value="Periplasmic binding protein-like II"/>
    <property type="match status" value="1"/>
</dbReference>
<evidence type="ECO:0000256" key="5">
    <source>
        <dbReference type="ARBA" id="ARBA00022777"/>
    </source>
</evidence>
<dbReference type="SMART" id="SM00387">
    <property type="entry name" value="HATPase_c"/>
    <property type="match status" value="1"/>
</dbReference>
<dbReference type="CDD" id="cd00130">
    <property type="entry name" value="PAS"/>
    <property type="match status" value="6"/>
</dbReference>
<dbReference type="Pfam" id="PF13426">
    <property type="entry name" value="PAS_9"/>
    <property type="match status" value="1"/>
</dbReference>
<dbReference type="GO" id="GO:0006355">
    <property type="term" value="P:regulation of DNA-templated transcription"/>
    <property type="evidence" value="ECO:0007669"/>
    <property type="project" value="InterPro"/>
</dbReference>
<dbReference type="Gene3D" id="3.30.450.20">
    <property type="entry name" value="PAS domain"/>
    <property type="match status" value="6"/>
</dbReference>
<dbReference type="InterPro" id="IPR036890">
    <property type="entry name" value="HATPase_C_sf"/>
</dbReference>
<dbReference type="InterPro" id="IPR013656">
    <property type="entry name" value="PAS_4"/>
</dbReference>
<dbReference type="InterPro" id="IPR000014">
    <property type="entry name" value="PAS"/>
</dbReference>
<keyword evidence="5" id="KW-0418">Kinase</keyword>
<sequence length="1366" mass="154321">MTVLLTASAIQAQPREVTLGVLAFRSVEYTEQRFAPLVDFLDREMEDFSLQLRALGYADLESALDRGEIDFVLTNPSHYVQLAQRDQHTSPLATMIPTHDGVPMRGFGGVIVVPADSPIQELTDLRGKTIATVSKSSLGGYQVQAYELARSGVNPDRHIRLLKTDMPHDLTIKALLAGEVDAAFARSGVLECMMKEGSLSSSAVRVLNKQQAPAFPQILSTPLYPEWPISALAHVDEAIAQQFTSALYRLPHGGETARMANIYGFTVPADYNLTANVLQELQLPPFDTPPVFTVVDVWQRWQVPILTAGSLVTILFVLLISLAVVRRRVQQEQEKSHQILESIGEGVYGVDLAGSCTFINDAALTMLGFQRTEVLGKDQHALFHHTHHDGKPYPHKDCPIHHTLQDFQPRDCSDWFVRKDGSHFPVKMIVTPLRSHDRVTGAVVSFQDMSEQHAARKALEHERLRLAGIIEGTGAGTWEWNVQTGEATFNERWAEVFGYRLSELEPVSVETWEHFVHPEDLEQSACLLQQHFDGNLEHYELETRVRHRDGHWVWVLDRGKVISWTEDGRPLMMMGTLLDITARKTTQIAIQDLTNRLQKLTDNIPGFVYQFIMRPDGTYAFPYASRHTYDIYGVRPEEVVESADKVFSVLHPDDLGKVVASIQRSAENLTLWHQVYRVNHPDGTQIWVEGIANPERLECGSVLWHGYIYNISTRVQRERELKKIDERYRLTAEALSTGVWDWDIANDIVMWDEQCYCMLDYEPNAFPVSFSVWKSLIHPDDVAVAEQEVHSQLKQGDTFITEFRYQTASGDWLWVQGKGRAVEWDEVGQPVRMLGTHMNIQQRKEAEQALVESEWRFRLFAESSDTIFWLQSQGEFLYISPAFEKLTGIPCQEICCSPERFLQPVHESYREEIKSLVSQDLCAESSESIGHICQVQVEKGTNRWFHMRAFPATGQYLGRSCTVGVAEDITEQVQHAETLSKFNEELQFQVDKEIRQRMQSELSYLTLFDKSPEGILVLDPSGRILDCNRSAADIFAKESQLIIGKLISEIGVEFFDSHGERMDVVGHLLEQILPSVTKRQELEIINGEGCRRYLQALISMLPLEEQGQFVVLLRDDTNVVQLQKEKRAQELFLVQQSKMAEIGGMIGAIAHQWKQPLNNIAMRIQMLPMDFAEKTFTADDVEDLSEQVMQSINFMGNTVNEFQDFFRAEKDEGSFDVRAAIESVIRIIAGQLKADAIAVEISSSSSALVYGRCNHFQQVILNITNNAREELIQNRSESDRKLKIDLEQSPNGDEIVIHVSDNAGGIPGNLLPSKIFEPHVSTKGDKGMGIGLSLCATIVHRMGGSIGAINTEEGARFSITLPVWHK</sequence>
<evidence type="ECO:0000313" key="10">
    <source>
        <dbReference type="Proteomes" id="UP000528322"/>
    </source>
</evidence>
<evidence type="ECO:0000259" key="6">
    <source>
        <dbReference type="PROSITE" id="PS50109"/>
    </source>
</evidence>
<gene>
    <name evidence="9" type="ORF">HNR37_001239</name>
</gene>
<reference evidence="9 10" key="1">
    <citation type="submission" date="2020-08" db="EMBL/GenBank/DDBJ databases">
        <title>Genomic Encyclopedia of Type Strains, Phase IV (KMG-IV): sequencing the most valuable type-strain genomes for metagenomic binning, comparative biology and taxonomic classification.</title>
        <authorList>
            <person name="Goeker M."/>
        </authorList>
    </citation>
    <scope>NUCLEOTIDE SEQUENCE [LARGE SCALE GENOMIC DNA]</scope>
    <source>
        <strain evidence="9 10">DSM 22071</strain>
    </source>
</reference>
<dbReference type="Pfam" id="PF12974">
    <property type="entry name" value="Phosphonate-bd"/>
    <property type="match status" value="1"/>
</dbReference>
<protein>
    <recommendedName>
        <fullName evidence="2">histidine kinase</fullName>
        <ecNumber evidence="2">2.7.13.3</ecNumber>
    </recommendedName>
</protein>
<dbReference type="PANTHER" id="PTHR43304:SF1">
    <property type="entry name" value="PAC DOMAIN-CONTAINING PROTEIN"/>
    <property type="match status" value="1"/>
</dbReference>
<keyword evidence="3" id="KW-0597">Phosphoprotein</keyword>
<evidence type="ECO:0000313" key="9">
    <source>
        <dbReference type="EMBL" id="MBB5021925.1"/>
    </source>
</evidence>
<dbReference type="InterPro" id="IPR052162">
    <property type="entry name" value="Sensor_kinase/Photoreceptor"/>
</dbReference>
<dbReference type="InterPro" id="IPR004358">
    <property type="entry name" value="Sig_transdc_His_kin-like_C"/>
</dbReference>
<dbReference type="SMART" id="SM00086">
    <property type="entry name" value="PAC"/>
    <property type="match status" value="5"/>
</dbReference>
<comment type="caution">
    <text evidence="9">The sequence shown here is derived from an EMBL/GenBank/DDBJ whole genome shotgun (WGS) entry which is preliminary data.</text>
</comment>
<dbReference type="SMART" id="SM00091">
    <property type="entry name" value="PAS"/>
    <property type="match status" value="6"/>
</dbReference>
<dbReference type="InterPro" id="IPR036097">
    <property type="entry name" value="HisK_dim/P_sf"/>
</dbReference>
<dbReference type="Pfam" id="PF02518">
    <property type="entry name" value="HATPase_c"/>
    <property type="match status" value="1"/>
</dbReference>
<dbReference type="InterPro" id="IPR005467">
    <property type="entry name" value="His_kinase_dom"/>
</dbReference>
<proteinExistence type="predicted"/>
<keyword evidence="4" id="KW-0808">Transferase</keyword>
<evidence type="ECO:0000256" key="2">
    <source>
        <dbReference type="ARBA" id="ARBA00012438"/>
    </source>
</evidence>
<dbReference type="PANTHER" id="PTHR43304">
    <property type="entry name" value="PHYTOCHROME-LIKE PROTEIN CPH1"/>
    <property type="match status" value="1"/>
</dbReference>
<dbReference type="InterPro" id="IPR003594">
    <property type="entry name" value="HATPase_dom"/>
</dbReference>
<feature type="domain" description="PAS" evidence="7">
    <location>
        <begin position="853"/>
        <end position="924"/>
    </location>
</feature>
<dbReference type="RefSeq" id="WP_221270431.1">
    <property type="nucleotide sequence ID" value="NZ_JACHID010000006.1"/>
</dbReference>
<name>A0A7W7Y4H1_9BACT</name>
<dbReference type="InterPro" id="IPR001610">
    <property type="entry name" value="PAC"/>
</dbReference>
<comment type="catalytic activity">
    <reaction evidence="1">
        <text>ATP + protein L-histidine = ADP + protein N-phospho-L-histidine.</text>
        <dbReference type="EC" id="2.7.13.3"/>
    </reaction>
</comment>